<feature type="compositionally biased region" description="Polar residues" evidence="1">
    <location>
        <begin position="145"/>
        <end position="156"/>
    </location>
</feature>
<keyword evidence="2" id="KW-1133">Transmembrane helix</keyword>
<evidence type="ECO:0000313" key="5">
    <source>
        <dbReference type="Proteomes" id="UP000054561"/>
    </source>
</evidence>
<dbReference type="AlphaFoldDB" id="A0A0D9QGY5"/>
<feature type="compositionally biased region" description="Low complexity" evidence="1">
    <location>
        <begin position="16"/>
        <end position="27"/>
    </location>
</feature>
<keyword evidence="5" id="KW-1185">Reference proteome</keyword>
<feature type="compositionally biased region" description="Polar residues" evidence="1">
    <location>
        <begin position="846"/>
        <end position="855"/>
    </location>
</feature>
<feature type="region of interest" description="Disordered" evidence="1">
    <location>
        <begin position="846"/>
        <end position="868"/>
    </location>
</feature>
<feature type="compositionally biased region" description="Low complexity" evidence="1">
    <location>
        <begin position="105"/>
        <end position="119"/>
    </location>
</feature>
<evidence type="ECO:0008006" key="6">
    <source>
        <dbReference type="Google" id="ProtNLM"/>
    </source>
</evidence>
<gene>
    <name evidence="4" type="ORF">AK88_05381</name>
</gene>
<feature type="compositionally biased region" description="Basic and acidic residues" evidence="1">
    <location>
        <begin position="48"/>
        <end position="70"/>
    </location>
</feature>
<accession>A0A0D9QGY5</accession>
<feature type="compositionally biased region" description="Polar residues" evidence="1">
    <location>
        <begin position="37"/>
        <end position="46"/>
    </location>
</feature>
<keyword evidence="2" id="KW-0472">Membrane</keyword>
<protein>
    <recommendedName>
        <fullName evidence="6">Secreted ookinete protein</fullName>
    </recommendedName>
</protein>
<keyword evidence="3" id="KW-0732">Signal</keyword>
<feature type="transmembrane region" description="Helical" evidence="2">
    <location>
        <begin position="415"/>
        <end position="432"/>
    </location>
</feature>
<organism evidence="4 5">
    <name type="scientific">Plasmodium fragile</name>
    <dbReference type="NCBI Taxonomy" id="5857"/>
    <lineage>
        <taxon>Eukaryota</taxon>
        <taxon>Sar</taxon>
        <taxon>Alveolata</taxon>
        <taxon>Apicomplexa</taxon>
        <taxon>Aconoidasida</taxon>
        <taxon>Haemosporida</taxon>
        <taxon>Plasmodiidae</taxon>
        <taxon>Plasmodium</taxon>
        <taxon>Plasmodium (Plasmodium)</taxon>
    </lineage>
</organism>
<dbReference type="Proteomes" id="UP000054561">
    <property type="component" value="Unassembled WGS sequence"/>
</dbReference>
<proteinExistence type="predicted"/>
<dbReference type="GeneID" id="24270695"/>
<keyword evidence="2" id="KW-0812">Transmembrane</keyword>
<evidence type="ECO:0000313" key="4">
    <source>
        <dbReference type="EMBL" id="KJP84986.1"/>
    </source>
</evidence>
<feature type="compositionally biased region" description="Basic and acidic residues" evidence="1">
    <location>
        <begin position="93"/>
        <end position="103"/>
    </location>
</feature>
<feature type="region of interest" description="Disordered" evidence="1">
    <location>
        <begin position="746"/>
        <end position="822"/>
    </location>
</feature>
<name>A0A0D9QGY5_PLAFR</name>
<evidence type="ECO:0000256" key="1">
    <source>
        <dbReference type="SAM" id="MobiDB-lite"/>
    </source>
</evidence>
<feature type="compositionally biased region" description="Acidic residues" evidence="1">
    <location>
        <begin position="217"/>
        <end position="226"/>
    </location>
</feature>
<feature type="region of interest" description="Disordered" evidence="1">
    <location>
        <begin position="16"/>
        <end position="166"/>
    </location>
</feature>
<dbReference type="VEuPathDB" id="PlasmoDB:AK88_05381"/>
<evidence type="ECO:0000256" key="3">
    <source>
        <dbReference type="SAM" id="SignalP"/>
    </source>
</evidence>
<dbReference type="OrthoDB" id="372659at2759"/>
<feature type="compositionally biased region" description="Polar residues" evidence="1">
    <location>
        <begin position="782"/>
        <end position="797"/>
    </location>
</feature>
<feature type="compositionally biased region" description="Basic and acidic residues" evidence="1">
    <location>
        <begin position="245"/>
        <end position="262"/>
    </location>
</feature>
<feature type="chain" id="PRO_5002343812" description="Secreted ookinete protein" evidence="3">
    <location>
        <begin position="23"/>
        <end position="1001"/>
    </location>
</feature>
<dbReference type="EMBL" id="KQ001765">
    <property type="protein sequence ID" value="KJP84986.1"/>
    <property type="molecule type" value="Genomic_DNA"/>
</dbReference>
<feature type="compositionally biased region" description="Pro residues" evidence="1">
    <location>
        <begin position="859"/>
        <end position="868"/>
    </location>
</feature>
<feature type="region of interest" description="Disordered" evidence="1">
    <location>
        <begin position="214"/>
        <end position="341"/>
    </location>
</feature>
<evidence type="ECO:0000256" key="2">
    <source>
        <dbReference type="SAM" id="Phobius"/>
    </source>
</evidence>
<dbReference type="OMA" id="GDHFGDH"/>
<dbReference type="RefSeq" id="XP_012338406.1">
    <property type="nucleotide sequence ID" value="XM_012482983.1"/>
</dbReference>
<sequence length="1001" mass="107894">MQIIRVLLFSLLIAASSRTSSSKSPHSNPQKEKPTGKNDNGTQVDTTPEDRSNHHSDEDQRGEHKKEGGKLESVTHGGGQEGEDSLAPATKGPPREENDKGGSDGDSSSNSDGSSSSNGRSVFGSLLSFINGDTFDDHVNETEESFNPETGNSADGTSHEEKLTGQLLNSLKSSDMSYTLGRSSIPIGRKHKAKQCRYRYALFDQVAKKEMILERSLEEEDNDEESTSVKGEQSPLGDDPQEGEEGTRDFLNFEKEFMKREEEEVAEEEQVKEGEAHTSNYNRGGEKGKAADAVVGKGKKKGPRYKEQNVKKRKAVTQPGQGDNEDNYQVGDDAPSGETDEQDAMLINKPESIKYFFEVLTEICAIIKLGVIHRFTHVVIPLKNIIVTKTLRQIEVGLTTMLSVHRLGSHKYKDTYGLTLVALLLYLLIYLIHRYIYKREKKGKEDNASTKGNDIYVVNLLRRILYMVERRKTMTNSEEGVMQDVLYNTETLLATTNITNKENKQIYTDMIASINNLGIFTYVSTQALKSINQKSDLLISGFTGGKSLRAGEEEELEEDEGMLDVDMDLDVDLDVNALDGSAIGGSAFGGSAIGGSVIAGSAIGGSAIGGSAIGGSAIGGSAFGGSAPGVSLAGGMGVGLGKRAFPHTMRVGPPNGVGGALRGRMESPLPPGAGGHMGDDVYDLNNMQNNFGDDSLYGENSVGSKMPYNMFQQHNDAFEEGDLLAYKKATANYDFVGEGHGMNTGSAPSAVSGAHFSHLGPPQEYSKQGGGGGDFHKEDMNSRSSFSQVSKPSNQISGDEVTNEDGGKTNQGRHRGVDPPGSPPAMLYMSREHLLDGLNGLHNGVTQNGLQSGQHGTPPLAPHNTPPSVQPPPAPMFPFVHDLNKSHLHPNGDLDPTKKTSIGLNAGISEKNTDSGDTAFPVHGQLNMMKLIPPEDTMSSVTTTPKIKDDLANHVAGPEAASLSYMSPTHQVLEGTSNRNQKYLTQRKERQKIVATKSPFN</sequence>
<feature type="signal peptide" evidence="3">
    <location>
        <begin position="1"/>
        <end position="22"/>
    </location>
</feature>
<reference evidence="4 5" key="1">
    <citation type="submission" date="2014-03" db="EMBL/GenBank/DDBJ databases">
        <title>The Genome Sequence of Plasmodium fragile nilgiri.</title>
        <authorList>
            <consortium name="The Broad Institute Genomics Platform"/>
            <consortium name="The Broad Institute Genome Sequencing Center for Infectious Disease"/>
            <person name="Neafsey D."/>
            <person name="Duraisingh M."/>
            <person name="Young S.K."/>
            <person name="Zeng Q."/>
            <person name="Gargeya S."/>
            <person name="Abouelleil A."/>
            <person name="Alvarado L."/>
            <person name="Chapman S.B."/>
            <person name="Gainer-Dewar J."/>
            <person name="Goldberg J."/>
            <person name="Griggs A."/>
            <person name="Gujja S."/>
            <person name="Hansen M."/>
            <person name="Howarth C."/>
            <person name="Imamovic A."/>
            <person name="Larimer J."/>
            <person name="Pearson M."/>
            <person name="Poon T.W."/>
            <person name="Priest M."/>
            <person name="Roberts A."/>
            <person name="Saif S."/>
            <person name="Shea T."/>
            <person name="Sykes S."/>
            <person name="Wortman J."/>
            <person name="Nusbaum C."/>
            <person name="Birren B."/>
        </authorList>
    </citation>
    <scope>NUCLEOTIDE SEQUENCE [LARGE SCALE GENOMIC DNA]</scope>
    <source>
        <strain evidence="5">nilgiri</strain>
    </source>
</reference>